<reference evidence="1 2" key="1">
    <citation type="submission" date="2015-10" db="EMBL/GenBank/DDBJ databases">
        <title>Butyribacter intestini gen. nov., sp. nov., a butyric acid-producing bacterium of the family Lachnospiraceae isolated from the human faeces.</title>
        <authorList>
            <person name="Zou Y."/>
            <person name="Xue W."/>
            <person name="Luo G."/>
            <person name="Lv M."/>
        </authorList>
    </citation>
    <scope>NUCLEOTIDE SEQUENCE [LARGE SCALE GENOMIC DNA]</scope>
    <source>
        <strain evidence="1 2">TF01-11</strain>
    </source>
</reference>
<sequence>MDKKVKEITELQAELDRRTAVEKLAEKMIIDGKFAEAKELLDTLDDDKVVRYLCNGQKEDCKKRTCYMNGDKSDHTCFWTRDVRYAKNFEKNKDVVAEDVYYEKRARSKFQ</sequence>
<name>A0AAW3JT52_9FIRM</name>
<organism evidence="1 2">
    <name type="scientific">Butyribacter intestini</name>
    <dbReference type="NCBI Taxonomy" id="1703332"/>
    <lineage>
        <taxon>Bacteria</taxon>
        <taxon>Bacillati</taxon>
        <taxon>Bacillota</taxon>
        <taxon>Clostridia</taxon>
        <taxon>Lachnospirales</taxon>
        <taxon>Lachnospiraceae</taxon>
        <taxon>Butyribacter</taxon>
    </lineage>
</organism>
<keyword evidence="2" id="KW-1185">Reference proteome</keyword>
<dbReference type="Proteomes" id="UP000050833">
    <property type="component" value="Unassembled WGS sequence"/>
</dbReference>
<dbReference type="EMBL" id="LLKB01000005">
    <property type="protein sequence ID" value="KQC85461.1"/>
    <property type="molecule type" value="Genomic_DNA"/>
</dbReference>
<dbReference type="AlphaFoldDB" id="A0AAW3JT52"/>
<comment type="caution">
    <text evidence="1">The sequence shown here is derived from an EMBL/GenBank/DDBJ whole genome shotgun (WGS) entry which is preliminary data.</text>
</comment>
<evidence type="ECO:0000313" key="2">
    <source>
        <dbReference type="Proteomes" id="UP000050833"/>
    </source>
</evidence>
<accession>A0AAW3JT52</accession>
<evidence type="ECO:0000313" key="1">
    <source>
        <dbReference type="EMBL" id="KQC85461.1"/>
    </source>
</evidence>
<proteinExistence type="predicted"/>
<protein>
    <submittedName>
        <fullName evidence="1">Uncharacterized protein</fullName>
    </submittedName>
</protein>
<dbReference type="RefSeq" id="WP_055945355.1">
    <property type="nucleotide sequence ID" value="NZ_LLKB01000005.1"/>
</dbReference>
<gene>
    <name evidence="1" type="ORF">APZ18_12335</name>
</gene>